<dbReference type="Proteomes" id="UP000053904">
    <property type="component" value="Unassembled WGS sequence"/>
</dbReference>
<evidence type="ECO:0000256" key="3">
    <source>
        <dbReference type="SAM" id="Coils"/>
    </source>
</evidence>
<evidence type="ECO:0008006" key="6">
    <source>
        <dbReference type="Google" id="ProtNLM"/>
    </source>
</evidence>
<evidence type="ECO:0000256" key="1">
    <source>
        <dbReference type="ARBA" id="ARBA00022603"/>
    </source>
</evidence>
<dbReference type="GO" id="GO:0005886">
    <property type="term" value="C:plasma membrane"/>
    <property type="evidence" value="ECO:0007669"/>
    <property type="project" value="TreeGrafter"/>
</dbReference>
<feature type="coiled-coil region" evidence="3">
    <location>
        <begin position="232"/>
        <end position="266"/>
    </location>
</feature>
<name>A0A101HJU5_9BACT</name>
<evidence type="ECO:0000313" key="4">
    <source>
        <dbReference type="EMBL" id="KUK77790.1"/>
    </source>
</evidence>
<dbReference type="PATRIC" id="fig|1641389.3.peg.964"/>
<keyword evidence="1" id="KW-0489">Methyltransferase</keyword>
<comment type="caution">
    <text evidence="4">The sequence shown here is derived from an EMBL/GenBank/DDBJ whole genome shotgun (WGS) entry which is preliminary data.</text>
</comment>
<dbReference type="PANTHER" id="PTHR40048">
    <property type="entry name" value="RHAMNOSYL O-METHYLTRANSFERASE"/>
    <property type="match status" value="1"/>
</dbReference>
<sequence length="294" mass="34758">MASNWEIYTSHFEFHDELPLNEAPWGGHCFFAYDLVTNYKPKTIVELGTYKGYSFFSFAQAVKDHKLDTQLHCIDTWQGDKHAGFYDEGLYKGFIHIYKKYYKDVDVDIHRETFDGALKDFKDNSVDLLHIDGLHTYEAVKHDFKSWLPKVKKDGIIILHDVCEIRDDFGVYKLWKELQAKYKNTLTFEHFHGLGVIFLGKPPKVQEEFLMKYYSLRSELESLITSPEVNSINNYKREVDLLNMQIEDKSKLINELSEEVKDLATEVNEFRGFKKSPIWRTLVKWRKVKSFLRK</sequence>
<dbReference type="GO" id="GO:0008168">
    <property type="term" value="F:methyltransferase activity"/>
    <property type="evidence" value="ECO:0007669"/>
    <property type="project" value="UniProtKB-KW"/>
</dbReference>
<accession>A0A101HJU5</accession>
<organism evidence="4 5">
    <name type="scientific">candidate division WS6 bacterium 34_10</name>
    <dbReference type="NCBI Taxonomy" id="1641389"/>
    <lineage>
        <taxon>Bacteria</taxon>
        <taxon>Candidatus Dojkabacteria</taxon>
    </lineage>
</organism>
<keyword evidence="2" id="KW-0808">Transferase</keyword>
<dbReference type="Pfam" id="PF13578">
    <property type="entry name" value="Methyltransf_24"/>
    <property type="match status" value="1"/>
</dbReference>
<dbReference type="AlphaFoldDB" id="A0A101HJU5"/>
<dbReference type="EMBL" id="LGGO01000005">
    <property type="protein sequence ID" value="KUK77790.1"/>
    <property type="molecule type" value="Genomic_DNA"/>
</dbReference>
<protein>
    <recommendedName>
        <fullName evidence="6">Class I SAM-dependent methyltransferase</fullName>
    </recommendedName>
</protein>
<gene>
    <name evidence="4" type="ORF">XD93_0081</name>
</gene>
<dbReference type="PANTHER" id="PTHR40048:SF1">
    <property type="entry name" value="RHAMNOSYL O-METHYLTRANSFERASE"/>
    <property type="match status" value="1"/>
</dbReference>
<dbReference type="InterPro" id="IPR029063">
    <property type="entry name" value="SAM-dependent_MTases_sf"/>
</dbReference>
<keyword evidence="3" id="KW-0175">Coiled coil</keyword>
<dbReference type="GO" id="GO:0032259">
    <property type="term" value="P:methylation"/>
    <property type="evidence" value="ECO:0007669"/>
    <property type="project" value="UniProtKB-KW"/>
</dbReference>
<evidence type="ECO:0000256" key="2">
    <source>
        <dbReference type="ARBA" id="ARBA00022679"/>
    </source>
</evidence>
<dbReference type="Gene3D" id="3.40.50.150">
    <property type="entry name" value="Vaccinia Virus protein VP39"/>
    <property type="match status" value="1"/>
</dbReference>
<evidence type="ECO:0000313" key="5">
    <source>
        <dbReference type="Proteomes" id="UP000053904"/>
    </source>
</evidence>
<proteinExistence type="predicted"/>
<reference evidence="5" key="1">
    <citation type="journal article" date="2015" name="MBio">
        <title>Genome-Resolved Metagenomic Analysis Reveals Roles for Candidate Phyla and Other Microbial Community Members in Biogeochemical Transformations in Oil Reservoirs.</title>
        <authorList>
            <person name="Hu P."/>
            <person name="Tom L."/>
            <person name="Singh A."/>
            <person name="Thomas B.C."/>
            <person name="Baker B.J."/>
            <person name="Piceno Y.M."/>
            <person name="Andersen G.L."/>
            <person name="Banfield J.F."/>
        </authorList>
    </citation>
    <scope>NUCLEOTIDE SEQUENCE [LARGE SCALE GENOMIC DNA]</scope>
</reference>
<dbReference type="SUPFAM" id="SSF53335">
    <property type="entry name" value="S-adenosyl-L-methionine-dependent methyltransferases"/>
    <property type="match status" value="1"/>
</dbReference>
<dbReference type="GO" id="GO:0071770">
    <property type="term" value="P:DIM/DIP cell wall layer assembly"/>
    <property type="evidence" value="ECO:0007669"/>
    <property type="project" value="TreeGrafter"/>
</dbReference>